<accession>A0A2S2E531</accession>
<feature type="domain" description="Guanylate cyclase" evidence="5">
    <location>
        <begin position="231"/>
        <end position="358"/>
    </location>
</feature>
<sequence length="411" mass="46152">MARFSLWLNAGVKPNHSSNASHIRLSNIIALLFAILLVLQLGLCLHFWSEGGHRQAVLIVLYASLCTAIPLLNHYLRPFYGRWALILLFITYILQTSGHLGRLSHSHDFLLMGLFLCPFLFSGQQRLEIALALLLLTASYAAVELSPSTVFSAQTSIDYQQTVAGLNRISFALAALLAAYLIHQDHHKSWQRLAFEQQRSESLLLSILPKPIARRLQTSRQPVADYFDNATVLFTDIEGFSEISKTRAPTELVDYLNTIYSAFDHLLEQHGLEKIKTNGDEYMAVSGVPVPNDDHAQRCCRCAIAMLDTYNDITHRYGLANGLRIGINSGELVAGIIGKYRFSYDIWGDNVNLASRMESQGVSQQIQVSEATYRLCKDQFSFIDKGQIHVKGMGRQRVYWLDQNSSRLASA</sequence>
<dbReference type="SMART" id="SM00044">
    <property type="entry name" value="CYCc"/>
    <property type="match status" value="1"/>
</dbReference>
<proteinExistence type="inferred from homology"/>
<dbReference type="Pfam" id="PF00211">
    <property type="entry name" value="Guanylate_cyc"/>
    <property type="match status" value="1"/>
</dbReference>
<dbReference type="PROSITE" id="PS50125">
    <property type="entry name" value="GUANYLATE_CYCLASE_2"/>
    <property type="match status" value="1"/>
</dbReference>
<dbReference type="AlphaFoldDB" id="A0A2S2E531"/>
<evidence type="ECO:0000256" key="2">
    <source>
        <dbReference type="ARBA" id="ARBA00023239"/>
    </source>
</evidence>
<dbReference type="GO" id="GO:0008074">
    <property type="term" value="C:guanylate cyclase complex, soluble"/>
    <property type="evidence" value="ECO:0007669"/>
    <property type="project" value="TreeGrafter"/>
</dbReference>
<evidence type="ECO:0000256" key="3">
    <source>
        <dbReference type="RuleBase" id="RU000405"/>
    </source>
</evidence>
<dbReference type="RefSeq" id="WP_109339700.1">
    <property type="nucleotide sequence ID" value="NZ_CP029347.1"/>
</dbReference>
<evidence type="ECO:0000313" key="7">
    <source>
        <dbReference type="Proteomes" id="UP000245728"/>
    </source>
</evidence>
<organism evidence="6 7">
    <name type="scientific">Saliniradius amylolyticus</name>
    <dbReference type="NCBI Taxonomy" id="2183582"/>
    <lineage>
        <taxon>Bacteria</taxon>
        <taxon>Pseudomonadati</taxon>
        <taxon>Pseudomonadota</taxon>
        <taxon>Gammaproteobacteria</taxon>
        <taxon>Alteromonadales</taxon>
        <taxon>Alteromonadaceae</taxon>
        <taxon>Saliniradius</taxon>
    </lineage>
</organism>
<evidence type="ECO:0000313" key="6">
    <source>
        <dbReference type="EMBL" id="AWL12097.1"/>
    </source>
</evidence>
<gene>
    <name evidence="6" type="ORF">HMF8227_01623</name>
</gene>
<name>A0A2S2E531_9ALTE</name>
<dbReference type="Proteomes" id="UP000245728">
    <property type="component" value="Chromosome"/>
</dbReference>
<dbReference type="GO" id="GO:0000166">
    <property type="term" value="F:nucleotide binding"/>
    <property type="evidence" value="ECO:0007669"/>
    <property type="project" value="UniProtKB-KW"/>
</dbReference>
<dbReference type="CDD" id="cd07302">
    <property type="entry name" value="CHD"/>
    <property type="match status" value="1"/>
</dbReference>
<feature type="transmembrane region" description="Helical" evidence="4">
    <location>
        <begin position="163"/>
        <end position="182"/>
    </location>
</feature>
<keyword evidence="4" id="KW-1133">Transmembrane helix</keyword>
<dbReference type="EC" id="4.6.1.2" evidence="6"/>
<feature type="transmembrane region" description="Helical" evidence="4">
    <location>
        <begin position="79"/>
        <end position="97"/>
    </location>
</feature>
<keyword evidence="7" id="KW-1185">Reference proteome</keyword>
<reference evidence="6 7" key="1">
    <citation type="submission" date="2018-05" db="EMBL/GenBank/DDBJ databases">
        <title>Salinimonas sp. HMF8227 Genome sequencing and assembly.</title>
        <authorList>
            <person name="Kang H."/>
            <person name="Kang J."/>
            <person name="Cha I."/>
            <person name="Kim H."/>
            <person name="Joh K."/>
        </authorList>
    </citation>
    <scope>NUCLEOTIDE SEQUENCE [LARGE SCALE GENOMIC DNA]</scope>
    <source>
        <strain evidence="6 7">HMF8227</strain>
    </source>
</reference>
<dbReference type="KEGG" id="salh:HMF8227_01623"/>
<dbReference type="InterPro" id="IPR029787">
    <property type="entry name" value="Nucleotide_cyclase"/>
</dbReference>
<dbReference type="GO" id="GO:0070482">
    <property type="term" value="P:response to oxygen levels"/>
    <property type="evidence" value="ECO:0007669"/>
    <property type="project" value="TreeGrafter"/>
</dbReference>
<dbReference type="OrthoDB" id="9806704at2"/>
<dbReference type="GO" id="GO:0004383">
    <property type="term" value="F:guanylate cyclase activity"/>
    <property type="evidence" value="ECO:0007669"/>
    <property type="project" value="UniProtKB-EC"/>
</dbReference>
<dbReference type="PROSITE" id="PS00452">
    <property type="entry name" value="GUANYLATE_CYCLASE_1"/>
    <property type="match status" value="1"/>
</dbReference>
<comment type="similarity">
    <text evidence="3">Belongs to the adenylyl cyclase class-4/guanylyl cyclase family.</text>
</comment>
<dbReference type="Gene3D" id="3.30.70.1230">
    <property type="entry name" value="Nucleotide cyclase"/>
    <property type="match status" value="1"/>
</dbReference>
<dbReference type="PANTHER" id="PTHR45655:SF13">
    <property type="entry name" value="SOLUBLE GUANYLATE CYCLASE GCY-32-RELATED"/>
    <property type="match status" value="1"/>
</dbReference>
<dbReference type="InterPro" id="IPR018297">
    <property type="entry name" value="A/G_cyclase_CS"/>
</dbReference>
<feature type="transmembrane region" description="Helical" evidence="4">
    <location>
        <begin position="127"/>
        <end position="143"/>
    </location>
</feature>
<evidence type="ECO:0000259" key="5">
    <source>
        <dbReference type="PROSITE" id="PS50125"/>
    </source>
</evidence>
<evidence type="ECO:0000256" key="1">
    <source>
        <dbReference type="ARBA" id="ARBA00022741"/>
    </source>
</evidence>
<dbReference type="GO" id="GO:0019934">
    <property type="term" value="P:cGMP-mediated signaling"/>
    <property type="evidence" value="ECO:0007669"/>
    <property type="project" value="TreeGrafter"/>
</dbReference>
<dbReference type="GO" id="GO:0004016">
    <property type="term" value="F:adenylate cyclase activity"/>
    <property type="evidence" value="ECO:0007669"/>
    <property type="project" value="UniProtKB-ARBA"/>
</dbReference>
<keyword evidence="1" id="KW-0547">Nucleotide-binding</keyword>
<feature type="transmembrane region" description="Helical" evidence="4">
    <location>
        <begin position="55"/>
        <end position="72"/>
    </location>
</feature>
<protein>
    <submittedName>
        <fullName evidence="6">Guanylate cyclase</fullName>
        <ecNumber evidence="6">4.6.1.2</ecNumber>
    </submittedName>
</protein>
<keyword evidence="4" id="KW-0472">Membrane</keyword>
<keyword evidence="4" id="KW-0812">Transmembrane</keyword>
<dbReference type="EMBL" id="CP029347">
    <property type="protein sequence ID" value="AWL12097.1"/>
    <property type="molecule type" value="Genomic_DNA"/>
</dbReference>
<dbReference type="InterPro" id="IPR001054">
    <property type="entry name" value="A/G_cyclase"/>
</dbReference>
<evidence type="ECO:0000256" key="4">
    <source>
        <dbReference type="SAM" id="Phobius"/>
    </source>
</evidence>
<dbReference type="SUPFAM" id="SSF55073">
    <property type="entry name" value="Nucleotide cyclase"/>
    <property type="match status" value="1"/>
</dbReference>
<keyword evidence="2 3" id="KW-0456">Lyase</keyword>
<feature type="transmembrane region" description="Helical" evidence="4">
    <location>
        <begin position="28"/>
        <end position="49"/>
    </location>
</feature>
<dbReference type="PANTHER" id="PTHR45655">
    <property type="entry name" value="GUANYLATE CYCLASE SOLUBLE SUBUNIT BETA-2"/>
    <property type="match status" value="1"/>
</dbReference>